<reference evidence="2 3" key="1">
    <citation type="journal article" date="2022" name="Nat. Ecol. Evol.">
        <title>A masculinizing supergene underlies an exaggerated male reproductive morph in a spider.</title>
        <authorList>
            <person name="Hendrickx F."/>
            <person name="De Corte Z."/>
            <person name="Sonet G."/>
            <person name="Van Belleghem S.M."/>
            <person name="Kostlbacher S."/>
            <person name="Vangestel C."/>
        </authorList>
    </citation>
    <scope>NUCLEOTIDE SEQUENCE [LARGE SCALE GENOMIC DNA]</scope>
    <source>
        <strain evidence="2">W744_W776</strain>
    </source>
</reference>
<accession>A0AAV6VAH2</accession>
<evidence type="ECO:0000313" key="3">
    <source>
        <dbReference type="Proteomes" id="UP000827092"/>
    </source>
</evidence>
<name>A0AAV6VAH2_9ARAC</name>
<organism evidence="2 3">
    <name type="scientific">Oedothorax gibbosus</name>
    <dbReference type="NCBI Taxonomy" id="931172"/>
    <lineage>
        <taxon>Eukaryota</taxon>
        <taxon>Metazoa</taxon>
        <taxon>Ecdysozoa</taxon>
        <taxon>Arthropoda</taxon>
        <taxon>Chelicerata</taxon>
        <taxon>Arachnida</taxon>
        <taxon>Araneae</taxon>
        <taxon>Araneomorphae</taxon>
        <taxon>Entelegynae</taxon>
        <taxon>Araneoidea</taxon>
        <taxon>Linyphiidae</taxon>
        <taxon>Erigoninae</taxon>
        <taxon>Oedothorax</taxon>
    </lineage>
</organism>
<evidence type="ECO:0000313" key="2">
    <source>
        <dbReference type="EMBL" id="KAG8193662.1"/>
    </source>
</evidence>
<dbReference type="EMBL" id="JAFNEN010000116">
    <property type="protein sequence ID" value="KAG8193662.1"/>
    <property type="molecule type" value="Genomic_DNA"/>
</dbReference>
<feature type="region of interest" description="Disordered" evidence="1">
    <location>
        <begin position="130"/>
        <end position="150"/>
    </location>
</feature>
<proteinExistence type="predicted"/>
<feature type="compositionally biased region" description="Basic and acidic residues" evidence="1">
    <location>
        <begin position="138"/>
        <end position="150"/>
    </location>
</feature>
<keyword evidence="3" id="KW-1185">Reference proteome</keyword>
<sequence length="271" mass="31475">MASIVRRVRKFFGYVRAFITNEDLKEEVIPSYDGLNDLQFWEDIVGKRQVQFNGYHVFKGSVADLSLCVDPQRENLVETISNGEPCDDTAGDKTISNEEKSNDENIKIEIFRDNIDWSLVDDMQKDFGDTFSRPQVKKQNDDEKKGSLIDRSSKHRNVAMMTILEKECQEMLLKLDNSIISLNNEELDAKDKKVVLKAGDDKYLPMEPFELVTELMDDIENVLNEFKNNVEQALSIDAETWRSKLDKFLQDSDECFALHYREFLRSIKHNL</sequence>
<comment type="caution">
    <text evidence="2">The sequence shown here is derived from an EMBL/GenBank/DDBJ whole genome shotgun (WGS) entry which is preliminary data.</text>
</comment>
<dbReference type="AlphaFoldDB" id="A0AAV6VAH2"/>
<dbReference type="Proteomes" id="UP000827092">
    <property type="component" value="Unassembled WGS sequence"/>
</dbReference>
<evidence type="ECO:0000256" key="1">
    <source>
        <dbReference type="SAM" id="MobiDB-lite"/>
    </source>
</evidence>
<protein>
    <submittedName>
        <fullName evidence="2">Uncharacterized protein</fullName>
    </submittedName>
</protein>
<gene>
    <name evidence="2" type="ORF">JTE90_024025</name>
</gene>